<dbReference type="PROSITE" id="PS50005">
    <property type="entry name" value="TPR"/>
    <property type="match status" value="1"/>
</dbReference>
<comment type="caution">
    <text evidence="4">The sequence shown here is derived from an EMBL/GenBank/DDBJ whole genome shotgun (WGS) entry which is preliminary data.</text>
</comment>
<proteinExistence type="predicted"/>
<accession>A0ABX2ATG2</accession>
<dbReference type="GeneID" id="82157106"/>
<organism evidence="4 5">
    <name type="scientific">Xylanibacter rodentium</name>
    <dbReference type="NCBI Taxonomy" id="2736289"/>
    <lineage>
        <taxon>Bacteria</taxon>
        <taxon>Pseudomonadati</taxon>
        <taxon>Bacteroidota</taxon>
        <taxon>Bacteroidia</taxon>
        <taxon>Bacteroidales</taxon>
        <taxon>Prevotellaceae</taxon>
        <taxon>Xylanibacter</taxon>
    </lineage>
</organism>
<dbReference type="RefSeq" id="WP_172176992.1">
    <property type="nucleotide sequence ID" value="NZ_CASGIA010000002.1"/>
</dbReference>
<feature type="repeat" description="TPR" evidence="3">
    <location>
        <begin position="572"/>
        <end position="605"/>
    </location>
</feature>
<dbReference type="InterPro" id="IPR051685">
    <property type="entry name" value="Ycf3/AcsC/BcsC/TPR_MFPF"/>
</dbReference>
<protein>
    <submittedName>
        <fullName evidence="4">Tetratricopeptide repeat protein</fullName>
    </submittedName>
</protein>
<dbReference type="PANTHER" id="PTHR44943:SF8">
    <property type="entry name" value="TPR REPEAT-CONTAINING PROTEIN MJ0263"/>
    <property type="match status" value="1"/>
</dbReference>
<evidence type="ECO:0000256" key="2">
    <source>
        <dbReference type="ARBA" id="ARBA00022803"/>
    </source>
</evidence>
<evidence type="ECO:0000313" key="4">
    <source>
        <dbReference type="EMBL" id="NPE13680.1"/>
    </source>
</evidence>
<evidence type="ECO:0000313" key="5">
    <source>
        <dbReference type="Proteomes" id="UP001193734"/>
    </source>
</evidence>
<reference evidence="4 5" key="1">
    <citation type="submission" date="2020-05" db="EMBL/GenBank/DDBJ databases">
        <title>Distinct polysaccharide utilization as determinants for interspecies competition between intestinal Prevotella spp.</title>
        <authorList>
            <person name="Galvez E.J.C."/>
            <person name="Iljazovic A."/>
            <person name="Strowig T."/>
        </authorList>
    </citation>
    <scope>NUCLEOTIDE SEQUENCE [LARGE SCALE GENOMIC DNA]</scope>
    <source>
        <strain evidence="4 5">PROD</strain>
    </source>
</reference>
<dbReference type="Gene3D" id="1.25.40.10">
    <property type="entry name" value="Tetratricopeptide repeat domain"/>
    <property type="match status" value="1"/>
</dbReference>
<dbReference type="Proteomes" id="UP001193734">
    <property type="component" value="Unassembled WGS sequence"/>
</dbReference>
<keyword evidence="5" id="KW-1185">Reference proteome</keyword>
<keyword evidence="2 3" id="KW-0802">TPR repeat</keyword>
<dbReference type="InterPro" id="IPR019734">
    <property type="entry name" value="TPR_rpt"/>
</dbReference>
<dbReference type="EMBL" id="JABKKE010000006">
    <property type="protein sequence ID" value="NPE13680.1"/>
    <property type="molecule type" value="Genomic_DNA"/>
</dbReference>
<name>A0ABX2ATG2_9BACT</name>
<sequence length="752" mass="86582">MEANKELDDILRLLDSRRLSEAMELLGTFGCKYPELNLTGPLDDIRSDYERMSGYWSMGYRDPQLDSIYDELLRRVYRLTADVYLRYAIAHSSYMSGICRRIDVAGRDWSEGVLRGMLETFVTDVAMLGLEPEHVRAARKTGLYSDHQQMMNDLFDYIWTSPQWSDGMADAFQQILLSPTVDANDQSLIVSALMLGTMNMFDINKFRILVNVYRRSGDENVRQRALVGWTMSIGQGRDVLFAEQRQLVDGLLADAQVCAELTELQIQLMYCIMAESDNSRIQKEIMPELLKHNNMNITPGGIEEKADDPMQDILDPEASERNMEKMEESFRKMMDMQKAGSDIYFGGFSQMKRFPFFDSISNWFVPFYFDHPAISSMYNDKGTGQFLQNIIKGGLFCDSDKYSFAIAFRQVVDRIPQNIREMIANGSGMMVMNEISAEAQQTPAYIRRIYLQNLYRFFRLFPMRDRFCNPFDRNGGGDRPAGYLFFANPMFRGTRLESRFGEIGSFMVKRKMYAEAAGLLDNYSEEAHDYQYYMLAGAVLSSRDRAVVRSRMSGLTAEECFRHAVELHPDEPRAILGHARSLFSEGRYSEACDDYAALLRIQPDNMSFMLNYSVCLTNMERYDEALKMLYRLSYEYPDNSNVNRVKARALTGSGKYGQARKIYERLYESGNVENEDIINNGYCEWFAGNNQTAAELFVRYLKKCYPQSGLGSYREYAEKDIIVPEQEFLKGHGVTQTDIQLMVDLICATVLR</sequence>
<dbReference type="PANTHER" id="PTHR44943">
    <property type="entry name" value="CELLULOSE SYNTHASE OPERON PROTEIN C"/>
    <property type="match status" value="1"/>
</dbReference>
<evidence type="ECO:0000256" key="3">
    <source>
        <dbReference type="PROSITE-ProRule" id="PRU00339"/>
    </source>
</evidence>
<dbReference type="SUPFAM" id="SSF48452">
    <property type="entry name" value="TPR-like"/>
    <property type="match status" value="1"/>
</dbReference>
<keyword evidence="1" id="KW-0677">Repeat</keyword>
<gene>
    <name evidence="4" type="ORF">HPS55_04950</name>
</gene>
<dbReference type="Pfam" id="PF14559">
    <property type="entry name" value="TPR_19"/>
    <property type="match status" value="1"/>
</dbReference>
<dbReference type="InterPro" id="IPR011990">
    <property type="entry name" value="TPR-like_helical_dom_sf"/>
</dbReference>
<evidence type="ECO:0000256" key="1">
    <source>
        <dbReference type="ARBA" id="ARBA00022737"/>
    </source>
</evidence>